<reference evidence="2" key="1">
    <citation type="submission" date="2011-06" db="EMBL/GenBank/DDBJ databases">
        <title>The complete genome of chromosome of Runella slithyformis DSM 19594.</title>
        <authorList>
            <consortium name="US DOE Joint Genome Institute (JGI-PGF)"/>
            <person name="Lucas S."/>
            <person name="Han J."/>
            <person name="Lapidus A."/>
            <person name="Bruce D."/>
            <person name="Goodwin L."/>
            <person name="Pitluck S."/>
            <person name="Peters L."/>
            <person name="Kyrpides N."/>
            <person name="Mavromatis K."/>
            <person name="Ivanova N."/>
            <person name="Ovchinnikova G."/>
            <person name="Zhang X."/>
            <person name="Misra M."/>
            <person name="Detter J.C."/>
            <person name="Tapia R."/>
            <person name="Han C."/>
            <person name="Land M."/>
            <person name="Hauser L."/>
            <person name="Markowitz V."/>
            <person name="Cheng J.-F."/>
            <person name="Hugenholtz P."/>
            <person name="Woyke T."/>
            <person name="Wu D."/>
            <person name="Tindall B."/>
            <person name="Faehrich R."/>
            <person name="Brambilla E."/>
            <person name="Klenk H.-P."/>
            <person name="Eisen J.A."/>
        </authorList>
    </citation>
    <scope>NUCLEOTIDE SEQUENCE [LARGE SCALE GENOMIC DNA]</scope>
    <source>
        <strain evidence="2">ATCC 29530 / DSM 19594 / LMG 11500 / NCIMB 11436 / LSU 4</strain>
    </source>
</reference>
<dbReference type="AlphaFoldDB" id="A0A7U4E4U3"/>
<proteinExistence type="predicted"/>
<dbReference type="EMBL" id="CP002859">
    <property type="protein sequence ID" value="AEI47503.1"/>
    <property type="molecule type" value="Genomic_DNA"/>
</dbReference>
<evidence type="ECO:0000313" key="1">
    <source>
        <dbReference type="EMBL" id="AEI47503.1"/>
    </source>
</evidence>
<name>A0A7U4E4U3_RUNSL</name>
<accession>A0A7U4E4U3</accession>
<reference evidence="1 2" key="2">
    <citation type="journal article" date="2012" name="Stand. Genomic Sci.">
        <title>Complete genome sequence of the aquatic bacterium Runella slithyformis type strain (LSU 4(T)).</title>
        <authorList>
            <person name="Copeland A."/>
            <person name="Zhang X."/>
            <person name="Misra M."/>
            <person name="Lapidus A."/>
            <person name="Nolan M."/>
            <person name="Lucas S."/>
            <person name="Deshpande S."/>
            <person name="Cheng J.F."/>
            <person name="Tapia R."/>
            <person name="Goodwin L.A."/>
            <person name="Pitluck S."/>
            <person name="Liolios K."/>
            <person name="Pagani I."/>
            <person name="Ivanova N."/>
            <person name="Mikhailova N."/>
            <person name="Pati A."/>
            <person name="Chen A."/>
            <person name="Palaniappan K."/>
            <person name="Land M."/>
            <person name="Hauser L."/>
            <person name="Pan C."/>
            <person name="Jeffries C.D."/>
            <person name="Detter J.C."/>
            <person name="Brambilla E.M."/>
            <person name="Rohde M."/>
            <person name="Djao O.D."/>
            <person name="Goker M."/>
            <person name="Sikorski J."/>
            <person name="Tindall B.J."/>
            <person name="Woyke T."/>
            <person name="Bristow J."/>
            <person name="Eisen J.A."/>
            <person name="Markowitz V."/>
            <person name="Hugenholtz P."/>
            <person name="Kyrpides N.C."/>
            <person name="Klenk H.P."/>
            <person name="Mavromatis K."/>
        </authorList>
    </citation>
    <scope>NUCLEOTIDE SEQUENCE [LARGE SCALE GENOMIC DNA]</scope>
    <source>
        <strain evidence="2">ATCC 29530 / DSM 19594 / LMG 11500 / NCIMB 11436 / LSU 4</strain>
    </source>
</reference>
<evidence type="ECO:0000313" key="2">
    <source>
        <dbReference type="Proteomes" id="UP000000493"/>
    </source>
</evidence>
<organism evidence="1 2">
    <name type="scientific">Runella slithyformis (strain ATCC 29530 / DSM 19594 / LMG 11500 / NCIMB 11436 / LSU 4)</name>
    <dbReference type="NCBI Taxonomy" id="761193"/>
    <lineage>
        <taxon>Bacteria</taxon>
        <taxon>Pseudomonadati</taxon>
        <taxon>Bacteroidota</taxon>
        <taxon>Cytophagia</taxon>
        <taxon>Cytophagales</taxon>
        <taxon>Spirosomataceae</taxon>
        <taxon>Runella</taxon>
    </lineage>
</organism>
<keyword evidence="2" id="KW-1185">Reference proteome</keyword>
<dbReference type="Proteomes" id="UP000000493">
    <property type="component" value="Chromosome"/>
</dbReference>
<dbReference type="RefSeq" id="WP_013926822.1">
    <property type="nucleotide sequence ID" value="NC_015703.1"/>
</dbReference>
<protein>
    <submittedName>
        <fullName evidence="1">Uncharacterized protein</fullName>
    </submittedName>
</protein>
<dbReference type="KEGG" id="rsi:Runsl_1072"/>
<gene>
    <name evidence="1" type="ordered locus">Runsl_1072</name>
</gene>
<dbReference type="Pfam" id="PF22028">
    <property type="entry name" value="DUF6934"/>
    <property type="match status" value="1"/>
</dbReference>
<sequence>MDEPYYPYERPITEIRYDFRSISQEKEVRKRVIFTALDSPNIYNLALVDVLENGSMSDITETRNKDMRIVLATVIRIIDDFLHQYPAAIVLFRGSDERRQRLYRLIINRELSEIQKKFIVLGGFDDLQPESFQADQQYDYFLILNAV</sequence>
<dbReference type="InterPro" id="IPR053865">
    <property type="entry name" value="DUF6934"/>
</dbReference>